<reference evidence="2" key="1">
    <citation type="submission" date="2021-06" db="EMBL/GenBank/DDBJ databases">
        <authorList>
            <person name="Kallberg Y."/>
            <person name="Tangrot J."/>
            <person name="Rosling A."/>
        </authorList>
    </citation>
    <scope>NUCLEOTIDE SEQUENCE</scope>
    <source>
        <strain evidence="2">FL130A</strain>
    </source>
</reference>
<organism evidence="2 3">
    <name type="scientific">Ambispora leptoticha</name>
    <dbReference type="NCBI Taxonomy" id="144679"/>
    <lineage>
        <taxon>Eukaryota</taxon>
        <taxon>Fungi</taxon>
        <taxon>Fungi incertae sedis</taxon>
        <taxon>Mucoromycota</taxon>
        <taxon>Glomeromycotina</taxon>
        <taxon>Glomeromycetes</taxon>
        <taxon>Archaeosporales</taxon>
        <taxon>Ambisporaceae</taxon>
        <taxon>Ambispora</taxon>
    </lineage>
</organism>
<evidence type="ECO:0000313" key="3">
    <source>
        <dbReference type="Proteomes" id="UP000789508"/>
    </source>
</evidence>
<dbReference type="AlphaFoldDB" id="A0A9N9AKJ0"/>
<evidence type="ECO:0000313" key="2">
    <source>
        <dbReference type="EMBL" id="CAG8536001.1"/>
    </source>
</evidence>
<name>A0A9N9AKJ0_9GLOM</name>
<feature type="compositionally biased region" description="Polar residues" evidence="1">
    <location>
        <begin position="40"/>
        <end position="51"/>
    </location>
</feature>
<feature type="region of interest" description="Disordered" evidence="1">
    <location>
        <begin position="26"/>
        <end position="57"/>
    </location>
</feature>
<comment type="caution">
    <text evidence="2">The sequence shown here is derived from an EMBL/GenBank/DDBJ whole genome shotgun (WGS) entry which is preliminary data.</text>
</comment>
<protein>
    <submittedName>
        <fullName evidence="2">1680_t:CDS:1</fullName>
    </submittedName>
</protein>
<keyword evidence="3" id="KW-1185">Reference proteome</keyword>
<gene>
    <name evidence="2" type="ORF">ALEPTO_LOCUS5172</name>
</gene>
<accession>A0A9N9AKJ0</accession>
<proteinExistence type="predicted"/>
<dbReference type="EMBL" id="CAJVPS010001383">
    <property type="protein sequence ID" value="CAG8536001.1"/>
    <property type="molecule type" value="Genomic_DNA"/>
</dbReference>
<sequence>MQIISYYEENHTKAIEVYTFEIQQNNSNISSPDNDYFPESQLSSSDKSNNIIIEDLP</sequence>
<dbReference type="Proteomes" id="UP000789508">
    <property type="component" value="Unassembled WGS sequence"/>
</dbReference>
<evidence type="ECO:0000256" key="1">
    <source>
        <dbReference type="SAM" id="MobiDB-lite"/>
    </source>
</evidence>